<proteinExistence type="predicted"/>
<dbReference type="InterPro" id="IPR018330">
    <property type="entry name" value="RecT_fam"/>
</dbReference>
<keyword evidence="2" id="KW-1185">Reference proteome</keyword>
<dbReference type="Pfam" id="PF03837">
    <property type="entry name" value="RecT"/>
    <property type="match status" value="1"/>
</dbReference>
<accession>A0A2P6F9E1</accession>
<organism evidence="1 2">
    <name type="scientific">Spiroplasma poulsonii</name>
    <dbReference type="NCBI Taxonomy" id="2138"/>
    <lineage>
        <taxon>Bacteria</taxon>
        <taxon>Bacillati</taxon>
        <taxon>Mycoplasmatota</taxon>
        <taxon>Mollicutes</taxon>
        <taxon>Entomoplasmatales</taxon>
        <taxon>Spiroplasmataceae</taxon>
        <taxon>Spiroplasma</taxon>
    </lineage>
</organism>
<sequence>MGYKGYIQLAQRSGQYLDMSVSDVKENELVNYDRLKGTSFNWIQNEDEREKLPIIGYVAYFKMVNGFEKTLYMTKEQMENHFMKYSKTYAKNKSFYIASFDEMALKTVLTSLLRKWGIMSVELQQAYKSDQAVITTNDEKIYIDNDATFTQNKGHINDEILSNNIKLYTPPNDEIVDINDNVVKEEDISNVVPTVNNNNDEEWATW</sequence>
<name>A0A2P6F9E1_9MOLU</name>
<comment type="caution">
    <text evidence="1">The sequence shown here is derived from an EMBL/GenBank/DDBJ whole genome shotgun (WGS) entry which is preliminary data.</text>
</comment>
<dbReference type="EMBL" id="JTLV02000004">
    <property type="protein sequence ID" value="PQM30073.1"/>
    <property type="molecule type" value="Genomic_DNA"/>
</dbReference>
<dbReference type="InterPro" id="IPR004590">
    <property type="entry name" value="ssDNA_annealing_RecT"/>
</dbReference>
<gene>
    <name evidence="1" type="ORF">SMSRO_SF025450</name>
</gene>
<dbReference type="GO" id="GO:0006259">
    <property type="term" value="P:DNA metabolic process"/>
    <property type="evidence" value="ECO:0007669"/>
    <property type="project" value="InterPro"/>
</dbReference>
<dbReference type="Proteomes" id="UP000031565">
    <property type="component" value="Unassembled WGS sequence"/>
</dbReference>
<dbReference type="GO" id="GO:0003677">
    <property type="term" value="F:DNA binding"/>
    <property type="evidence" value="ECO:0007669"/>
    <property type="project" value="InterPro"/>
</dbReference>
<evidence type="ECO:0000313" key="2">
    <source>
        <dbReference type="Proteomes" id="UP000031565"/>
    </source>
</evidence>
<reference evidence="1 2" key="1">
    <citation type="journal article" date="2015" name="MBio">
        <title>Genome sequence of the Drosophila melanogaster male-killing Spiroplasma strain MSRO endosymbiont.</title>
        <authorList>
            <person name="Paredes J.C."/>
            <person name="Herren J.K."/>
            <person name="Schupfer F."/>
            <person name="Marin R."/>
            <person name="Claverol S."/>
            <person name="Kuo C.H."/>
            <person name="Lemaitre B."/>
            <person name="Beven L."/>
        </authorList>
    </citation>
    <scope>NUCLEOTIDE SEQUENCE [LARGE SCALE GENOMIC DNA]</scope>
    <source>
        <strain evidence="1 2">MSRO</strain>
    </source>
</reference>
<dbReference type="RefSeq" id="WP_105629133.1">
    <property type="nucleotide sequence ID" value="NZ_JTLV02000004.1"/>
</dbReference>
<evidence type="ECO:0000313" key="1">
    <source>
        <dbReference type="EMBL" id="PQM30073.1"/>
    </source>
</evidence>
<dbReference type="NCBIfam" id="TIGR00616">
    <property type="entry name" value="rect"/>
    <property type="match status" value="1"/>
</dbReference>
<dbReference type="AlphaFoldDB" id="A0A2P6F9E1"/>
<protein>
    <submittedName>
        <fullName evidence="1">Recombination and repair protein RecT</fullName>
    </submittedName>
</protein>